<sequence>MERTGIEEGFVLVRDFHREYFGGNQGWFSEDDRPKVNKYGCGVVAAVNSYLYLAGITRVTKNGYMSLVDEFVRMYPLSRLCLNTGLGVLPWQMSSYIKRKCRAAGIKVEPDWQGRRGVGNLYEKMKQALSEDTPVIWAFYNLKPSHKIQFYKYINGEFRDTYLDQHDMEHRYDDVNSHYVTVTAVFESEKDGKLQRWVEISSWGSKYYVNYDEYKNFVRNAGGILNPLNLVNAYCSNILIIKKR</sequence>
<evidence type="ECO:0000313" key="1">
    <source>
        <dbReference type="EMBL" id="SCZ80299.1"/>
    </source>
</evidence>
<organism evidence="1 2">
    <name type="scientific">Pseudobutyrivibrio xylanivorans</name>
    <dbReference type="NCBI Taxonomy" id="185007"/>
    <lineage>
        <taxon>Bacteria</taxon>
        <taxon>Bacillati</taxon>
        <taxon>Bacillota</taxon>
        <taxon>Clostridia</taxon>
        <taxon>Lachnospirales</taxon>
        <taxon>Lachnospiraceae</taxon>
        <taxon>Pseudobutyrivibrio</taxon>
    </lineage>
</organism>
<evidence type="ECO:0000313" key="2">
    <source>
        <dbReference type="Proteomes" id="UP000199428"/>
    </source>
</evidence>
<evidence type="ECO:0008006" key="3">
    <source>
        <dbReference type="Google" id="ProtNLM"/>
    </source>
</evidence>
<dbReference type="AlphaFoldDB" id="A0A1G5S436"/>
<proteinExistence type="predicted"/>
<dbReference type="EMBL" id="FMWK01000013">
    <property type="protein sequence ID" value="SCZ80299.1"/>
    <property type="molecule type" value="Genomic_DNA"/>
</dbReference>
<protein>
    <recommendedName>
        <fullName evidence="3">Peptidase C39-like domain-containing protein</fullName>
    </recommendedName>
</protein>
<gene>
    <name evidence="1" type="ORF">SAMN02910350_02220</name>
</gene>
<name>A0A1G5S436_PSEXY</name>
<reference evidence="1 2" key="1">
    <citation type="submission" date="2016-10" db="EMBL/GenBank/DDBJ databases">
        <authorList>
            <person name="de Groot N.N."/>
        </authorList>
    </citation>
    <scope>NUCLEOTIDE SEQUENCE [LARGE SCALE GENOMIC DNA]</scope>
    <source>
        <strain evidence="1 2">DSM 10317</strain>
    </source>
</reference>
<dbReference type="RefSeq" id="WP_090163451.1">
    <property type="nucleotide sequence ID" value="NZ_FMWK01000013.1"/>
</dbReference>
<accession>A0A1G5S436</accession>
<dbReference type="Proteomes" id="UP000199428">
    <property type="component" value="Unassembled WGS sequence"/>
</dbReference>